<protein>
    <recommendedName>
        <fullName evidence="3">Thioesterase domain-containing protein</fullName>
    </recommendedName>
</protein>
<dbReference type="InterPro" id="IPR029069">
    <property type="entry name" value="HotDog_dom_sf"/>
</dbReference>
<keyword evidence="2" id="KW-1185">Reference proteome</keyword>
<dbReference type="Gene3D" id="3.10.129.10">
    <property type="entry name" value="Hotdog Thioesterase"/>
    <property type="match status" value="1"/>
</dbReference>
<name>A0A067LDJ1_JATCU</name>
<dbReference type="InterPro" id="IPR039298">
    <property type="entry name" value="ACOT13"/>
</dbReference>
<gene>
    <name evidence="1" type="ORF">JCGZ_08528</name>
</gene>
<evidence type="ECO:0000313" key="1">
    <source>
        <dbReference type="EMBL" id="KDP46556.1"/>
    </source>
</evidence>
<dbReference type="OrthoDB" id="46529at2759"/>
<dbReference type="STRING" id="180498.A0A067LDJ1"/>
<dbReference type="EMBL" id="KK914217">
    <property type="protein sequence ID" value="KDP46556.1"/>
    <property type="molecule type" value="Genomic_DNA"/>
</dbReference>
<reference evidence="1 2" key="1">
    <citation type="journal article" date="2014" name="PLoS ONE">
        <title>Global Analysis of Gene Expression Profiles in Physic Nut (Jatropha curcas L.) Seedlings Exposed to Salt Stress.</title>
        <authorList>
            <person name="Zhang L."/>
            <person name="Zhang C."/>
            <person name="Wu P."/>
            <person name="Chen Y."/>
            <person name="Li M."/>
            <person name="Jiang H."/>
            <person name="Wu G."/>
        </authorList>
    </citation>
    <scope>NUCLEOTIDE SEQUENCE [LARGE SCALE GENOMIC DNA]</scope>
    <source>
        <strain evidence="2">cv. GZQX0401</strain>
        <tissue evidence="1">Young leaves</tissue>
    </source>
</reference>
<dbReference type="GO" id="GO:0047617">
    <property type="term" value="F:fatty acyl-CoA hydrolase activity"/>
    <property type="evidence" value="ECO:0007669"/>
    <property type="project" value="InterPro"/>
</dbReference>
<dbReference type="Proteomes" id="UP000027138">
    <property type="component" value="Unassembled WGS sequence"/>
</dbReference>
<proteinExistence type="predicted"/>
<dbReference type="SUPFAM" id="SSF54637">
    <property type="entry name" value="Thioesterase/thiol ester dehydrase-isomerase"/>
    <property type="match status" value="1"/>
</dbReference>
<sequence>MQARENASMEKTKEFFKLSEEESGSVSQLTIHPHRFGLDCSFYEDFALRGMRVDRVEPGFISCTFKDRSGKLTAGAVADLVDVVGVGGTIVYVEGLLMTLPVDMSISFLSTANVNVGTFGIRTDNHLHYKADIHDEDVKTLLGLIVII</sequence>
<organism evidence="1 2">
    <name type="scientific">Jatropha curcas</name>
    <name type="common">Barbados nut</name>
    <dbReference type="NCBI Taxonomy" id="180498"/>
    <lineage>
        <taxon>Eukaryota</taxon>
        <taxon>Viridiplantae</taxon>
        <taxon>Streptophyta</taxon>
        <taxon>Embryophyta</taxon>
        <taxon>Tracheophyta</taxon>
        <taxon>Spermatophyta</taxon>
        <taxon>Magnoliopsida</taxon>
        <taxon>eudicotyledons</taxon>
        <taxon>Gunneridae</taxon>
        <taxon>Pentapetalae</taxon>
        <taxon>rosids</taxon>
        <taxon>fabids</taxon>
        <taxon>Malpighiales</taxon>
        <taxon>Euphorbiaceae</taxon>
        <taxon>Crotonoideae</taxon>
        <taxon>Jatropheae</taxon>
        <taxon>Jatropha</taxon>
    </lineage>
</organism>
<evidence type="ECO:0000313" key="2">
    <source>
        <dbReference type="Proteomes" id="UP000027138"/>
    </source>
</evidence>
<dbReference type="AlphaFoldDB" id="A0A067LDJ1"/>
<dbReference type="PANTHER" id="PTHR21660">
    <property type="entry name" value="THIOESTERASE SUPERFAMILY MEMBER-RELATED"/>
    <property type="match status" value="1"/>
</dbReference>
<evidence type="ECO:0008006" key="3">
    <source>
        <dbReference type="Google" id="ProtNLM"/>
    </source>
</evidence>
<dbReference type="PANTHER" id="PTHR21660:SF8">
    <property type="entry name" value="OS02G0521700 PROTEIN"/>
    <property type="match status" value="1"/>
</dbReference>
<accession>A0A067LDJ1</accession>